<organism evidence="1 2">
    <name type="scientific">Pigmentiphaga litoralis</name>
    <dbReference type="NCBI Taxonomy" id="516702"/>
    <lineage>
        <taxon>Bacteria</taxon>
        <taxon>Pseudomonadati</taxon>
        <taxon>Pseudomonadota</taxon>
        <taxon>Betaproteobacteria</taxon>
        <taxon>Burkholderiales</taxon>
        <taxon>Alcaligenaceae</taxon>
        <taxon>Pigmentiphaga</taxon>
    </lineage>
</organism>
<evidence type="ECO:0000313" key="1">
    <source>
        <dbReference type="EMBL" id="NYE84805.1"/>
    </source>
</evidence>
<protein>
    <recommendedName>
        <fullName evidence="3">Flagellar hook-length control protein FliK</fullName>
    </recommendedName>
</protein>
<name>A0A7Y9IXS2_9BURK</name>
<dbReference type="Pfam" id="PF05258">
    <property type="entry name" value="DciA"/>
    <property type="match status" value="1"/>
</dbReference>
<evidence type="ECO:0008006" key="3">
    <source>
        <dbReference type="Google" id="ProtNLM"/>
    </source>
</evidence>
<accession>A0A7Y9IXS2</accession>
<dbReference type="Proteomes" id="UP000542125">
    <property type="component" value="Unassembled WGS sequence"/>
</dbReference>
<dbReference type="RefSeq" id="WP_257022572.1">
    <property type="nucleotide sequence ID" value="NZ_JACCBP010000002.1"/>
</dbReference>
<dbReference type="AlphaFoldDB" id="A0A7Y9IXS2"/>
<proteinExistence type="predicted"/>
<dbReference type="EMBL" id="JACBYR010000002">
    <property type="protein sequence ID" value="NYE84805.1"/>
    <property type="molecule type" value="Genomic_DNA"/>
</dbReference>
<evidence type="ECO:0000313" key="2">
    <source>
        <dbReference type="Proteomes" id="UP000542125"/>
    </source>
</evidence>
<comment type="caution">
    <text evidence="1">The sequence shown here is derived from an EMBL/GenBank/DDBJ whole genome shotgun (WGS) entry which is preliminary data.</text>
</comment>
<gene>
    <name evidence="1" type="ORF">FHW18_004112</name>
</gene>
<reference evidence="1 2" key="1">
    <citation type="submission" date="2020-07" db="EMBL/GenBank/DDBJ databases">
        <title>Genomic Encyclopedia of Type Strains, Phase IV (KMG-V): Genome sequencing to study the core and pangenomes of soil and plant-associated prokaryotes.</title>
        <authorList>
            <person name="Whitman W."/>
        </authorList>
    </citation>
    <scope>NUCLEOTIDE SEQUENCE [LARGE SCALE GENOMIC DNA]</scope>
    <source>
        <strain evidence="1 2">SAS40</strain>
    </source>
</reference>
<keyword evidence="2" id="KW-1185">Reference proteome</keyword>
<dbReference type="InterPro" id="IPR007922">
    <property type="entry name" value="DciA-like"/>
</dbReference>
<sequence length="194" mass="21367">MRLARRAAPFWYVGFPGIRTNLNFDYRDLLAVLRRKKKLTDPASQTATMNWLRHDSRGASLMSTATQLMALQNQVDAVLPEALRGACRVLRFQDNNLTLGVPAASHSAKLRQLAPRIVAGLEKQGWQVNGIAVRVQASLTRPVEALMAEHALPRQPAQPLGNQGIAAFEELQGHLREGPLANAVARLLARRKPG</sequence>